<organism evidence="1 2">
    <name type="scientific">Vermiconidia calcicola</name>
    <dbReference type="NCBI Taxonomy" id="1690605"/>
    <lineage>
        <taxon>Eukaryota</taxon>
        <taxon>Fungi</taxon>
        <taxon>Dikarya</taxon>
        <taxon>Ascomycota</taxon>
        <taxon>Pezizomycotina</taxon>
        <taxon>Dothideomycetes</taxon>
        <taxon>Dothideomycetidae</taxon>
        <taxon>Mycosphaerellales</taxon>
        <taxon>Extremaceae</taxon>
        <taxon>Vermiconidia</taxon>
    </lineage>
</organism>
<dbReference type="Proteomes" id="UP001281147">
    <property type="component" value="Unassembled WGS sequence"/>
</dbReference>
<accession>A0ACC3MH70</accession>
<dbReference type="EMBL" id="JAUTXU010000276">
    <property type="protein sequence ID" value="KAK3691006.1"/>
    <property type="molecule type" value="Genomic_DNA"/>
</dbReference>
<gene>
    <name evidence="1" type="ORF">LTR37_018908</name>
</gene>
<comment type="caution">
    <text evidence="1">The sequence shown here is derived from an EMBL/GenBank/DDBJ whole genome shotgun (WGS) entry which is preliminary data.</text>
</comment>
<reference evidence="1" key="1">
    <citation type="submission" date="2023-07" db="EMBL/GenBank/DDBJ databases">
        <title>Black Yeasts Isolated from many extreme environments.</title>
        <authorList>
            <person name="Coleine C."/>
            <person name="Stajich J.E."/>
            <person name="Selbmann L."/>
        </authorList>
    </citation>
    <scope>NUCLEOTIDE SEQUENCE</scope>
    <source>
        <strain evidence="1">CCFEE 5714</strain>
    </source>
</reference>
<name>A0ACC3MH70_9PEZI</name>
<evidence type="ECO:0000313" key="1">
    <source>
        <dbReference type="EMBL" id="KAK3691006.1"/>
    </source>
</evidence>
<proteinExistence type="predicted"/>
<evidence type="ECO:0000313" key="2">
    <source>
        <dbReference type="Proteomes" id="UP001281147"/>
    </source>
</evidence>
<protein>
    <submittedName>
        <fullName evidence="1">Uncharacterized protein</fullName>
    </submittedName>
</protein>
<keyword evidence="2" id="KW-1185">Reference proteome</keyword>
<sequence>MSLWDKYLAPGDIRRRQLAQPTKDDTSQQPIAKPTPQPSPPRLDAGHRVRRQNALLYGGLAFTFLSLLVTRRTLIRKKLELLPINPDPNAITPGSRADGTREAIHALGLATLNVFSVAMASVGAAMTYFDVADMEDVRKNLGWSVPAGDSAADREIEAWVAEVLAKDGEKGLKEGMASKIAELQERDKKEEVNRGRDGR</sequence>